<dbReference type="PROSITE" id="PS01285">
    <property type="entry name" value="FA58C_1"/>
    <property type="match status" value="1"/>
</dbReference>
<sequence>LLSGCTTASSFLGMTNRKIRDTDITASSELDSNLSASNARLNNTKSWVADTIDTQPWIQVNLGKIMNITAISTQGFPGSGFVASFYFSYDTSEMEWLNYTIHG</sequence>
<evidence type="ECO:0000259" key="1">
    <source>
        <dbReference type="PROSITE" id="PS50022"/>
    </source>
</evidence>
<comment type="caution">
    <text evidence="2">The sequence shown here is derived from an EMBL/GenBank/DDBJ whole genome shotgun (WGS) entry which is preliminary data.</text>
</comment>
<feature type="non-terminal residue" evidence="2">
    <location>
        <position position="103"/>
    </location>
</feature>
<organism evidence="2 3">
    <name type="scientific">Porites evermanni</name>
    <dbReference type="NCBI Taxonomy" id="104178"/>
    <lineage>
        <taxon>Eukaryota</taxon>
        <taxon>Metazoa</taxon>
        <taxon>Cnidaria</taxon>
        <taxon>Anthozoa</taxon>
        <taxon>Hexacorallia</taxon>
        <taxon>Scleractinia</taxon>
        <taxon>Fungiina</taxon>
        <taxon>Poritidae</taxon>
        <taxon>Porites</taxon>
    </lineage>
</organism>
<feature type="domain" description="F5/8 type C" evidence="1">
    <location>
        <begin position="5"/>
        <end position="103"/>
    </location>
</feature>
<dbReference type="PROSITE" id="PS50022">
    <property type="entry name" value="FA58C_3"/>
    <property type="match status" value="1"/>
</dbReference>
<reference evidence="2 3" key="1">
    <citation type="submission" date="2022-05" db="EMBL/GenBank/DDBJ databases">
        <authorList>
            <consortium name="Genoscope - CEA"/>
            <person name="William W."/>
        </authorList>
    </citation>
    <scope>NUCLEOTIDE SEQUENCE [LARGE SCALE GENOMIC DNA]</scope>
</reference>
<dbReference type="Proteomes" id="UP001159427">
    <property type="component" value="Unassembled WGS sequence"/>
</dbReference>
<evidence type="ECO:0000313" key="3">
    <source>
        <dbReference type="Proteomes" id="UP001159427"/>
    </source>
</evidence>
<dbReference type="Gene3D" id="2.60.120.260">
    <property type="entry name" value="Galactose-binding domain-like"/>
    <property type="match status" value="1"/>
</dbReference>
<dbReference type="PANTHER" id="PTHR24543:SF335">
    <property type="entry name" value="EGF-LIKE REPEAT AND DISCOIDIN I-LIKE DOMAIN-CONTAINING PROTEIN 3"/>
    <property type="match status" value="1"/>
</dbReference>
<dbReference type="SUPFAM" id="SSF49785">
    <property type="entry name" value="Galactose-binding domain-like"/>
    <property type="match status" value="1"/>
</dbReference>
<feature type="non-terminal residue" evidence="2">
    <location>
        <position position="1"/>
    </location>
</feature>
<dbReference type="PANTHER" id="PTHR24543">
    <property type="entry name" value="MULTICOPPER OXIDASE-RELATED"/>
    <property type="match status" value="1"/>
</dbReference>
<keyword evidence="3" id="KW-1185">Reference proteome</keyword>
<proteinExistence type="predicted"/>
<gene>
    <name evidence="2" type="ORF">PEVE_00025052</name>
</gene>
<dbReference type="InterPro" id="IPR008979">
    <property type="entry name" value="Galactose-bd-like_sf"/>
</dbReference>
<accession>A0ABN8SPN5</accession>
<dbReference type="InterPro" id="IPR000421">
    <property type="entry name" value="FA58C"/>
</dbReference>
<dbReference type="EMBL" id="CALNXI010003360">
    <property type="protein sequence ID" value="CAH3193029.1"/>
    <property type="molecule type" value="Genomic_DNA"/>
</dbReference>
<evidence type="ECO:0000313" key="2">
    <source>
        <dbReference type="EMBL" id="CAH3193029.1"/>
    </source>
</evidence>
<name>A0ABN8SPN5_9CNID</name>
<dbReference type="Pfam" id="PF00754">
    <property type="entry name" value="F5_F8_type_C"/>
    <property type="match status" value="1"/>
</dbReference>
<protein>
    <recommendedName>
        <fullName evidence="1">F5/8 type C domain-containing protein</fullName>
    </recommendedName>
</protein>